<keyword evidence="2" id="KW-0560">Oxidoreductase</keyword>
<dbReference type="Proteomes" id="UP000215127">
    <property type="component" value="Chromosome 2"/>
</dbReference>
<proteinExistence type="inferred from homology"/>
<evidence type="ECO:0000313" key="5">
    <source>
        <dbReference type="Proteomes" id="UP000215127"/>
    </source>
</evidence>
<keyword evidence="2" id="KW-0479">Metal-binding</keyword>
<evidence type="ECO:0000256" key="1">
    <source>
        <dbReference type="ARBA" id="ARBA00008056"/>
    </source>
</evidence>
<dbReference type="InterPro" id="IPR027443">
    <property type="entry name" value="IPNS-like_sf"/>
</dbReference>
<dbReference type="PANTHER" id="PTHR47990">
    <property type="entry name" value="2-OXOGLUTARATE (2OG) AND FE(II)-DEPENDENT OXYGENASE SUPERFAMILY PROTEIN-RELATED"/>
    <property type="match status" value="1"/>
</dbReference>
<keyword evidence="5" id="KW-1185">Reference proteome</keyword>
<feature type="domain" description="Fe2OG dioxygenase" evidence="3">
    <location>
        <begin position="176"/>
        <end position="292"/>
    </location>
</feature>
<dbReference type="PROSITE" id="PS51471">
    <property type="entry name" value="FE2OG_OXY"/>
    <property type="match status" value="1"/>
</dbReference>
<dbReference type="Gene3D" id="2.60.120.330">
    <property type="entry name" value="B-lactam Antibiotic, Isopenicillin N Synthase, Chain"/>
    <property type="match status" value="1"/>
</dbReference>
<organism evidence="4 5">
    <name type="scientific">Zymoseptoria tritici (strain ST99CH_3D7)</name>
    <dbReference type="NCBI Taxonomy" id="1276538"/>
    <lineage>
        <taxon>Eukaryota</taxon>
        <taxon>Fungi</taxon>
        <taxon>Dikarya</taxon>
        <taxon>Ascomycota</taxon>
        <taxon>Pezizomycotina</taxon>
        <taxon>Dothideomycetes</taxon>
        <taxon>Dothideomycetidae</taxon>
        <taxon>Mycosphaerellales</taxon>
        <taxon>Mycosphaerellaceae</taxon>
        <taxon>Zymoseptoria</taxon>
    </lineage>
</organism>
<dbReference type="AlphaFoldDB" id="A0A1X7RIX9"/>
<dbReference type="GO" id="GO:0016491">
    <property type="term" value="F:oxidoreductase activity"/>
    <property type="evidence" value="ECO:0007669"/>
    <property type="project" value="UniProtKB-KW"/>
</dbReference>
<dbReference type="GO" id="GO:0046872">
    <property type="term" value="F:metal ion binding"/>
    <property type="evidence" value="ECO:0007669"/>
    <property type="project" value="UniProtKB-KW"/>
</dbReference>
<dbReference type="Pfam" id="PF03171">
    <property type="entry name" value="2OG-FeII_Oxy"/>
    <property type="match status" value="1"/>
</dbReference>
<sequence length="332" mass="37494">MALERRDLLCFTDGNDEQRKRFAMDLVEDYRRTGFAVLINHGIIDEEIVQLFELSKAFFALPEGVKNSIAHVAGPDPQRGWSRVGAENAARLFAKEFGSGALSKNASDCREHFDMGAPNDAKFPNRWLDPGYIANFRPVMEEHFERFAEVTIKVLEALELGLDVPFGSLSRRLYNTASEFRLLHYPATDVEVLKNGSTKRIWPHFDLGVITLLFQDMCGGLEIEDRATSNAFVPVLPETSREMVTNISETLQRWTNNELSAGLHQVSIPPHLKDVEAGRVSDRYSIAFFCKADRESSVGPLPHFLSPSRPALYKAMSAIEYHQQRLKAAYED</sequence>
<dbReference type="GO" id="GO:0044283">
    <property type="term" value="P:small molecule biosynthetic process"/>
    <property type="evidence" value="ECO:0007669"/>
    <property type="project" value="UniProtKB-ARBA"/>
</dbReference>
<protein>
    <recommendedName>
        <fullName evidence="3">Fe2OG dioxygenase domain-containing protein</fullName>
    </recommendedName>
</protein>
<evidence type="ECO:0000313" key="4">
    <source>
        <dbReference type="EMBL" id="SMQ47379.1"/>
    </source>
</evidence>
<dbReference type="InterPro" id="IPR044861">
    <property type="entry name" value="IPNS-like_FE2OG_OXY"/>
</dbReference>
<comment type="similarity">
    <text evidence="1 2">Belongs to the iron/ascorbate-dependent oxidoreductase family.</text>
</comment>
<accession>A0A1X7RIX9</accession>
<name>A0A1X7RIX9_ZYMT9</name>
<evidence type="ECO:0000259" key="3">
    <source>
        <dbReference type="PROSITE" id="PS51471"/>
    </source>
</evidence>
<dbReference type="STRING" id="1276538.A0A1X7RIX9"/>
<dbReference type="EMBL" id="LT853693">
    <property type="protein sequence ID" value="SMQ47379.1"/>
    <property type="molecule type" value="Genomic_DNA"/>
</dbReference>
<gene>
    <name evidence="4" type="ORF">ZT3D7_G2526</name>
</gene>
<keyword evidence="2" id="KW-0408">Iron</keyword>
<dbReference type="InterPro" id="IPR005123">
    <property type="entry name" value="Oxoglu/Fe-dep_dioxygenase_dom"/>
</dbReference>
<reference evidence="4 5" key="1">
    <citation type="submission" date="2016-06" db="EMBL/GenBank/DDBJ databases">
        <authorList>
            <person name="Kjaerup R.B."/>
            <person name="Dalgaard T.S."/>
            <person name="Juul-Madsen H.R."/>
        </authorList>
    </citation>
    <scope>NUCLEOTIDE SEQUENCE [LARGE SCALE GENOMIC DNA]</scope>
</reference>
<dbReference type="SUPFAM" id="SSF51197">
    <property type="entry name" value="Clavaminate synthase-like"/>
    <property type="match status" value="1"/>
</dbReference>
<evidence type="ECO:0000256" key="2">
    <source>
        <dbReference type="RuleBase" id="RU003682"/>
    </source>
</evidence>
<dbReference type="InterPro" id="IPR050231">
    <property type="entry name" value="Iron_ascorbate_oxido_reductase"/>
</dbReference>
<dbReference type="Pfam" id="PF14226">
    <property type="entry name" value="DIOX_N"/>
    <property type="match status" value="1"/>
</dbReference>
<dbReference type="InterPro" id="IPR026992">
    <property type="entry name" value="DIOX_N"/>
</dbReference>